<protein>
    <recommendedName>
        <fullName evidence="7">Immunoglobulin domain-containing protein</fullName>
    </recommendedName>
</protein>
<accession>A0AAV3A1Q0</accession>
<feature type="domain" description="Immunoglobulin" evidence="7">
    <location>
        <begin position="9"/>
        <end position="107"/>
    </location>
</feature>
<reference evidence="8" key="1">
    <citation type="thesis" date="2020" institute="ProQuest LLC" country="789 East Eisenhower Parkway, Ann Arbor, MI, USA">
        <title>Comparative Genomics and Chromosome Evolution.</title>
        <authorList>
            <person name="Mudd A.B."/>
        </authorList>
    </citation>
    <scope>NUCLEOTIDE SEQUENCE</scope>
    <source>
        <strain evidence="8">1538</strain>
        <tissue evidence="8">Blood</tissue>
    </source>
</reference>
<proteinExistence type="predicted"/>
<evidence type="ECO:0000256" key="1">
    <source>
        <dbReference type="ARBA" id="ARBA00004370"/>
    </source>
</evidence>
<dbReference type="PANTHER" id="PTHR19256:SF65">
    <property type="entry name" value="T CELL RECEPTOR GAMMA CONSTANT 1-RELATED"/>
    <property type="match status" value="1"/>
</dbReference>
<evidence type="ECO:0000256" key="2">
    <source>
        <dbReference type="ARBA" id="ARBA00022692"/>
    </source>
</evidence>
<dbReference type="Gene3D" id="2.60.40.10">
    <property type="entry name" value="Immunoglobulins"/>
    <property type="match status" value="1"/>
</dbReference>
<gene>
    <name evidence="8" type="ORF">GDO54_012428</name>
</gene>
<comment type="subcellular location">
    <subcellularLocation>
        <location evidence="1">Membrane</location>
    </subcellularLocation>
</comment>
<dbReference type="GO" id="GO:0016020">
    <property type="term" value="C:membrane"/>
    <property type="evidence" value="ECO:0007669"/>
    <property type="project" value="UniProtKB-SubCell"/>
</dbReference>
<organism evidence="8 9">
    <name type="scientific">Pyxicephalus adspersus</name>
    <name type="common">African bullfrog</name>
    <dbReference type="NCBI Taxonomy" id="30357"/>
    <lineage>
        <taxon>Eukaryota</taxon>
        <taxon>Metazoa</taxon>
        <taxon>Chordata</taxon>
        <taxon>Craniata</taxon>
        <taxon>Vertebrata</taxon>
        <taxon>Euteleostomi</taxon>
        <taxon>Amphibia</taxon>
        <taxon>Batrachia</taxon>
        <taxon>Anura</taxon>
        <taxon>Neobatrachia</taxon>
        <taxon>Ranoidea</taxon>
        <taxon>Pyxicephalidae</taxon>
        <taxon>Pyxicephalinae</taxon>
        <taxon>Pyxicephalus</taxon>
    </lineage>
</organism>
<dbReference type="SUPFAM" id="SSF48726">
    <property type="entry name" value="Immunoglobulin"/>
    <property type="match status" value="1"/>
</dbReference>
<dbReference type="InterPro" id="IPR013783">
    <property type="entry name" value="Ig-like_fold"/>
</dbReference>
<dbReference type="InterPro" id="IPR003599">
    <property type="entry name" value="Ig_sub"/>
</dbReference>
<dbReference type="AlphaFoldDB" id="A0AAV3A1Q0"/>
<keyword evidence="3" id="KW-1133">Transmembrane helix</keyword>
<keyword evidence="5" id="KW-0675">Receptor</keyword>
<comment type="caution">
    <text evidence="8">The sequence shown here is derived from an EMBL/GenBank/DDBJ whole genome shotgun (WGS) entry which is preliminary data.</text>
</comment>
<evidence type="ECO:0000256" key="4">
    <source>
        <dbReference type="ARBA" id="ARBA00023136"/>
    </source>
</evidence>
<dbReference type="SMART" id="SM00409">
    <property type="entry name" value="IG"/>
    <property type="match status" value="1"/>
</dbReference>
<name>A0AAV3A1Q0_PYXAD</name>
<keyword evidence="2" id="KW-0812">Transmembrane</keyword>
<dbReference type="EMBL" id="DYDO01000005">
    <property type="protein sequence ID" value="DBA24824.1"/>
    <property type="molecule type" value="Genomic_DNA"/>
</dbReference>
<dbReference type="Proteomes" id="UP001181693">
    <property type="component" value="Unassembled WGS sequence"/>
</dbReference>
<keyword evidence="4" id="KW-0472">Membrane</keyword>
<dbReference type="InterPro" id="IPR036179">
    <property type="entry name" value="Ig-like_dom_sf"/>
</dbReference>
<dbReference type="PANTHER" id="PTHR19256">
    <property type="entry name" value="T-CELL RECEPTOR GAMMA CHAIN"/>
    <property type="match status" value="1"/>
</dbReference>
<dbReference type="InterPro" id="IPR013106">
    <property type="entry name" value="Ig_V-set"/>
</dbReference>
<dbReference type="InterPro" id="IPR051117">
    <property type="entry name" value="TRG_var/const_region"/>
</dbReference>
<evidence type="ECO:0000256" key="3">
    <source>
        <dbReference type="ARBA" id="ARBA00022989"/>
    </source>
</evidence>
<evidence type="ECO:0000313" key="9">
    <source>
        <dbReference type="Proteomes" id="UP001181693"/>
    </source>
</evidence>
<keyword evidence="9" id="KW-1185">Reference proteome</keyword>
<evidence type="ECO:0000256" key="5">
    <source>
        <dbReference type="ARBA" id="ARBA00023170"/>
    </source>
</evidence>
<sequence>MTIEQNQISVTHTGNGESTAYLRCIVHRKNYLHWYVQKNNGELKRILYIDDNDHSTIYDDGATHNKFVTVWESNVCSLIIKKIMDEDAGTYYCALWYYSIHTDINQQKHCTNKGSVIQMIRYVTLTDHKYTTDIDWVKMG</sequence>
<evidence type="ECO:0000313" key="8">
    <source>
        <dbReference type="EMBL" id="DBA24824.1"/>
    </source>
</evidence>
<dbReference type="Pfam" id="PF07686">
    <property type="entry name" value="V-set"/>
    <property type="match status" value="1"/>
</dbReference>
<keyword evidence="6" id="KW-0393">Immunoglobulin domain</keyword>
<evidence type="ECO:0000256" key="6">
    <source>
        <dbReference type="ARBA" id="ARBA00023319"/>
    </source>
</evidence>
<evidence type="ECO:0000259" key="7">
    <source>
        <dbReference type="SMART" id="SM00409"/>
    </source>
</evidence>